<evidence type="ECO:0000313" key="5">
    <source>
        <dbReference type="EMBL" id="VFK76288.1"/>
    </source>
</evidence>
<feature type="compositionally biased region" description="Basic and acidic residues" evidence="1">
    <location>
        <begin position="173"/>
        <end position="188"/>
    </location>
</feature>
<dbReference type="EMBL" id="CAADFO010000049">
    <property type="protein sequence ID" value="VFK29415.1"/>
    <property type="molecule type" value="Genomic_DNA"/>
</dbReference>
<organism evidence="3">
    <name type="scientific">Candidatus Kentrum sp. MB</name>
    <dbReference type="NCBI Taxonomy" id="2138164"/>
    <lineage>
        <taxon>Bacteria</taxon>
        <taxon>Pseudomonadati</taxon>
        <taxon>Pseudomonadota</taxon>
        <taxon>Gammaproteobacteria</taxon>
        <taxon>Candidatus Kentrum</taxon>
    </lineage>
</organism>
<name>A0A450XJC3_9GAMM</name>
<sequence length="235" mass="26659">MPTDVTKEDIWQAAETLAQENITPTIMNIRSKFGGGSPHAIAFHLTDWRVENREQDAPFLTDWEAQELQRKELEQEQIELMEEIDRLDANLNKAREEATDNTEALNTERKAHESMKSHGERWYQQLQEAQDTIAKLTAQNQTLQTEVAVLKEQANRNEELKAQVEKLQKDLTDLAADKGTKTSTEPKKASPSKSAKTSARKPVSAKKPETKKPAVEIREPRKTFPPTFGVAQKIT</sequence>
<feature type="region of interest" description="Disordered" evidence="1">
    <location>
        <begin position="173"/>
        <end position="235"/>
    </location>
</feature>
<evidence type="ECO:0000259" key="2">
    <source>
        <dbReference type="Pfam" id="PF11740"/>
    </source>
</evidence>
<dbReference type="Pfam" id="PF11740">
    <property type="entry name" value="KfrA_N"/>
    <property type="match status" value="1"/>
</dbReference>
<dbReference type="InterPro" id="IPR021104">
    <property type="entry name" value="KfrA_DNA-bd_N"/>
</dbReference>
<gene>
    <name evidence="3" type="ORF">BECKMB1821G_GA0114241_10493</name>
    <name evidence="5" type="ORF">BECKMB1821H_GA0114242_10503</name>
    <name evidence="4" type="ORF">BECKMB1821I_GA0114274_10513</name>
</gene>
<dbReference type="AlphaFoldDB" id="A0A450XJC3"/>
<evidence type="ECO:0000313" key="4">
    <source>
        <dbReference type="EMBL" id="VFK33670.1"/>
    </source>
</evidence>
<dbReference type="EMBL" id="CAADFQ010000051">
    <property type="protein sequence ID" value="VFK33670.1"/>
    <property type="molecule type" value="Genomic_DNA"/>
</dbReference>
<protein>
    <submittedName>
        <fullName evidence="3">Replication region DNA-binding N-term</fullName>
    </submittedName>
</protein>
<evidence type="ECO:0000256" key="1">
    <source>
        <dbReference type="SAM" id="MobiDB-lite"/>
    </source>
</evidence>
<reference evidence="3" key="1">
    <citation type="submission" date="2019-02" db="EMBL/GenBank/DDBJ databases">
        <authorList>
            <person name="Gruber-Vodicka R. H."/>
            <person name="Seah K. B. B."/>
        </authorList>
    </citation>
    <scope>NUCLEOTIDE SEQUENCE</scope>
    <source>
        <strain evidence="3">BECK_BZ197</strain>
        <strain evidence="5">BECK_BZ198</strain>
        <strain evidence="4">BECK_BZ199</strain>
    </source>
</reference>
<evidence type="ECO:0000313" key="3">
    <source>
        <dbReference type="EMBL" id="VFK29415.1"/>
    </source>
</evidence>
<keyword evidence="3" id="KW-0238">DNA-binding</keyword>
<accession>A0A450XJC3</accession>
<feature type="domain" description="KfrA N-terminal DNA-binding" evidence="2">
    <location>
        <begin position="6"/>
        <end position="100"/>
    </location>
</feature>
<feature type="compositionally biased region" description="Low complexity" evidence="1">
    <location>
        <begin position="189"/>
        <end position="202"/>
    </location>
</feature>
<dbReference type="EMBL" id="CAADGH010000050">
    <property type="protein sequence ID" value="VFK76288.1"/>
    <property type="molecule type" value="Genomic_DNA"/>
</dbReference>
<feature type="compositionally biased region" description="Basic and acidic residues" evidence="1">
    <location>
        <begin position="206"/>
        <end position="222"/>
    </location>
</feature>
<dbReference type="GO" id="GO:0003677">
    <property type="term" value="F:DNA binding"/>
    <property type="evidence" value="ECO:0007669"/>
    <property type="project" value="UniProtKB-KW"/>
</dbReference>
<proteinExistence type="predicted"/>